<protein>
    <recommendedName>
        <fullName evidence="4">Lipoprotein</fullName>
    </recommendedName>
</protein>
<organism evidence="2 3">
    <name type="scientific">Nitrosospira multiformis</name>
    <dbReference type="NCBI Taxonomy" id="1231"/>
    <lineage>
        <taxon>Bacteria</taxon>
        <taxon>Pseudomonadati</taxon>
        <taxon>Pseudomonadota</taxon>
        <taxon>Betaproteobacteria</taxon>
        <taxon>Nitrosomonadales</taxon>
        <taxon>Nitrosomonadaceae</taxon>
        <taxon>Nitrosospira</taxon>
    </lineage>
</organism>
<keyword evidence="3" id="KW-1185">Reference proteome</keyword>
<feature type="signal peptide" evidence="1">
    <location>
        <begin position="1"/>
        <end position="20"/>
    </location>
</feature>
<proteinExistence type="predicted"/>
<dbReference type="EMBL" id="FNKY01000001">
    <property type="protein sequence ID" value="SDR00900.1"/>
    <property type="molecule type" value="Genomic_DNA"/>
</dbReference>
<dbReference type="RefSeq" id="WP_074634026.1">
    <property type="nucleotide sequence ID" value="NZ_FNKY01000001.1"/>
</dbReference>
<evidence type="ECO:0000313" key="2">
    <source>
        <dbReference type="EMBL" id="SDR00900.1"/>
    </source>
</evidence>
<dbReference type="Proteomes" id="UP000183471">
    <property type="component" value="Unassembled WGS sequence"/>
</dbReference>
<name>A0ABY0TR46_9PROT</name>
<feature type="chain" id="PRO_5046799299" description="Lipoprotein" evidence="1">
    <location>
        <begin position="21"/>
        <end position="116"/>
    </location>
</feature>
<evidence type="ECO:0000256" key="1">
    <source>
        <dbReference type="SAM" id="SignalP"/>
    </source>
</evidence>
<sequence length="116" mass="12696">MKSLILSLLAVTLVGCSAMKVNQTRIQTNDGSKAYVLSSRYGGLDSGTKDMSLNSLNKYATTLCDAGYNVVNEEIIPGPMSPYGTRLTYLTDIIWEIRCKTDPKPIHSNLHGNPRS</sequence>
<dbReference type="PROSITE" id="PS51257">
    <property type="entry name" value="PROKAR_LIPOPROTEIN"/>
    <property type="match status" value="1"/>
</dbReference>
<accession>A0ABY0TR46</accession>
<evidence type="ECO:0008006" key="4">
    <source>
        <dbReference type="Google" id="ProtNLM"/>
    </source>
</evidence>
<keyword evidence="1" id="KW-0732">Signal</keyword>
<reference evidence="2 3" key="1">
    <citation type="submission" date="2016-10" db="EMBL/GenBank/DDBJ databases">
        <authorList>
            <person name="Varghese N."/>
            <person name="Submissions S."/>
        </authorList>
    </citation>
    <scope>NUCLEOTIDE SEQUENCE [LARGE SCALE GENOMIC DNA]</scope>
    <source>
        <strain evidence="2 3">Nl1</strain>
    </source>
</reference>
<comment type="caution">
    <text evidence="2">The sequence shown here is derived from an EMBL/GenBank/DDBJ whole genome shotgun (WGS) entry which is preliminary data.</text>
</comment>
<evidence type="ECO:0000313" key="3">
    <source>
        <dbReference type="Proteomes" id="UP000183471"/>
    </source>
</evidence>
<gene>
    <name evidence="2" type="ORF">SAMN05216402_3231</name>
</gene>